<dbReference type="Pfam" id="PF02518">
    <property type="entry name" value="HATPase_c"/>
    <property type="match status" value="1"/>
</dbReference>
<dbReference type="Pfam" id="PF00512">
    <property type="entry name" value="HisKA"/>
    <property type="match status" value="1"/>
</dbReference>
<evidence type="ECO:0000256" key="14">
    <source>
        <dbReference type="ARBA" id="ARBA00035305"/>
    </source>
</evidence>
<feature type="transmembrane region" description="Helical" evidence="15">
    <location>
        <begin position="207"/>
        <end position="227"/>
    </location>
</feature>
<accession>A0A9W5RE60</accession>
<dbReference type="NCBIfam" id="NF040691">
    <property type="entry name" value="MtrAB_MtrB"/>
    <property type="match status" value="1"/>
</dbReference>
<dbReference type="InterPro" id="IPR003660">
    <property type="entry name" value="HAMP_dom"/>
</dbReference>
<evidence type="ECO:0000256" key="6">
    <source>
        <dbReference type="ARBA" id="ARBA00022679"/>
    </source>
</evidence>
<dbReference type="Gene3D" id="1.10.287.130">
    <property type="match status" value="1"/>
</dbReference>
<dbReference type="SMART" id="SM00387">
    <property type="entry name" value="HATPase_c"/>
    <property type="match status" value="1"/>
</dbReference>
<dbReference type="InterPro" id="IPR004358">
    <property type="entry name" value="Sig_transdc_His_kin-like_C"/>
</dbReference>
<evidence type="ECO:0000256" key="13">
    <source>
        <dbReference type="ARBA" id="ARBA00023136"/>
    </source>
</evidence>
<proteinExistence type="predicted"/>
<name>A0A9W5RE60_9ACTO</name>
<dbReference type="InterPro" id="IPR050398">
    <property type="entry name" value="HssS/ArlS-like"/>
</dbReference>
<evidence type="ECO:0000256" key="3">
    <source>
        <dbReference type="ARBA" id="ARBA00012438"/>
    </source>
</evidence>
<evidence type="ECO:0000259" key="16">
    <source>
        <dbReference type="PROSITE" id="PS50109"/>
    </source>
</evidence>
<dbReference type="SUPFAM" id="SSF55874">
    <property type="entry name" value="ATPase domain of HSP90 chaperone/DNA topoisomerase II/histidine kinase"/>
    <property type="match status" value="1"/>
</dbReference>
<evidence type="ECO:0000256" key="7">
    <source>
        <dbReference type="ARBA" id="ARBA00022692"/>
    </source>
</evidence>
<dbReference type="GO" id="GO:0005886">
    <property type="term" value="C:plasma membrane"/>
    <property type="evidence" value="ECO:0007669"/>
    <property type="project" value="UniProtKB-SubCell"/>
</dbReference>
<evidence type="ECO:0000256" key="12">
    <source>
        <dbReference type="ARBA" id="ARBA00023012"/>
    </source>
</evidence>
<dbReference type="PROSITE" id="PS50109">
    <property type="entry name" value="HIS_KIN"/>
    <property type="match status" value="1"/>
</dbReference>
<dbReference type="FunFam" id="3.30.565.10:FF:000013">
    <property type="entry name" value="Two-component sensor histidine kinase"/>
    <property type="match status" value="1"/>
</dbReference>
<feature type="domain" description="HAMP" evidence="17">
    <location>
        <begin position="227"/>
        <end position="279"/>
    </location>
</feature>
<dbReference type="RefSeq" id="WP_016443920.1">
    <property type="nucleotide sequence ID" value="NZ_KE150266.1"/>
</dbReference>
<evidence type="ECO:0000256" key="11">
    <source>
        <dbReference type="ARBA" id="ARBA00022989"/>
    </source>
</evidence>
<dbReference type="SMART" id="SM00388">
    <property type="entry name" value="HisKA"/>
    <property type="match status" value="1"/>
</dbReference>
<dbReference type="CDD" id="cd00082">
    <property type="entry name" value="HisKA"/>
    <property type="match status" value="1"/>
</dbReference>
<evidence type="ECO:0000256" key="5">
    <source>
        <dbReference type="ARBA" id="ARBA00022553"/>
    </source>
</evidence>
<dbReference type="CDD" id="cd06225">
    <property type="entry name" value="HAMP"/>
    <property type="match status" value="1"/>
</dbReference>
<feature type="domain" description="Histidine kinase" evidence="16">
    <location>
        <begin position="294"/>
        <end position="511"/>
    </location>
</feature>
<keyword evidence="9" id="KW-0418">Kinase</keyword>
<dbReference type="CDD" id="cd00075">
    <property type="entry name" value="HATPase"/>
    <property type="match status" value="1"/>
</dbReference>
<evidence type="ECO:0000259" key="17">
    <source>
        <dbReference type="PROSITE" id="PS50885"/>
    </source>
</evidence>
<keyword evidence="13 15" id="KW-0472">Membrane</keyword>
<comment type="catalytic activity">
    <reaction evidence="1">
        <text>ATP + protein L-histidine = ADP + protein N-phospho-L-histidine.</text>
        <dbReference type="EC" id="2.7.13.3"/>
    </reaction>
</comment>
<feature type="transmembrane region" description="Helical" evidence="15">
    <location>
        <begin position="29"/>
        <end position="52"/>
    </location>
</feature>
<dbReference type="InterPro" id="IPR005467">
    <property type="entry name" value="His_kinase_dom"/>
</dbReference>
<dbReference type="PROSITE" id="PS50885">
    <property type="entry name" value="HAMP"/>
    <property type="match status" value="1"/>
</dbReference>
<evidence type="ECO:0000256" key="2">
    <source>
        <dbReference type="ARBA" id="ARBA00004651"/>
    </source>
</evidence>
<keyword evidence="12" id="KW-0902">Two-component regulatory system</keyword>
<keyword evidence="19" id="KW-1185">Reference proteome</keyword>
<dbReference type="SUPFAM" id="SSF47384">
    <property type="entry name" value="Homodimeric domain of signal transducing histidine kinase"/>
    <property type="match status" value="1"/>
</dbReference>
<evidence type="ECO:0000256" key="9">
    <source>
        <dbReference type="ARBA" id="ARBA00022777"/>
    </source>
</evidence>
<dbReference type="Gene3D" id="6.10.340.10">
    <property type="match status" value="1"/>
</dbReference>
<dbReference type="SUPFAM" id="SSF158472">
    <property type="entry name" value="HAMP domain-like"/>
    <property type="match status" value="1"/>
</dbReference>
<reference evidence="18 19" key="1">
    <citation type="submission" date="2013-05" db="EMBL/GenBank/DDBJ databases">
        <title>The Genome Sequence of Actinomyces europaeus ACS-120-V-COL10B.</title>
        <authorList>
            <consortium name="The Broad Institute Genomics Platform"/>
            <person name="Earl A."/>
            <person name="Ward D."/>
            <person name="Feldgarden M."/>
            <person name="Gevers D."/>
            <person name="Saerens B."/>
            <person name="Vaneechoutte M."/>
            <person name="Walker B."/>
            <person name="Young S."/>
            <person name="Zeng Q."/>
            <person name="Gargeya S."/>
            <person name="Fitzgerald M."/>
            <person name="Haas B."/>
            <person name="Abouelleil A."/>
            <person name="Allen A.W."/>
            <person name="Alvarado L."/>
            <person name="Arachchi H.M."/>
            <person name="Berlin A.M."/>
            <person name="Chapman S.B."/>
            <person name="Gainer-Dewar J."/>
            <person name="Goldberg J."/>
            <person name="Griggs A."/>
            <person name="Gujja S."/>
            <person name="Hansen M."/>
            <person name="Howarth C."/>
            <person name="Imamovic A."/>
            <person name="Ireland A."/>
            <person name="Larimer J."/>
            <person name="McCowan C."/>
            <person name="Murphy C."/>
            <person name="Pearson M."/>
            <person name="Poon T.W."/>
            <person name="Priest M."/>
            <person name="Roberts A."/>
            <person name="Saif S."/>
            <person name="Shea T."/>
            <person name="Sisk P."/>
            <person name="Sykes S."/>
            <person name="Wortman J."/>
            <person name="Nusbaum C."/>
            <person name="Birren B."/>
        </authorList>
    </citation>
    <scope>NUCLEOTIDE SEQUENCE [LARGE SCALE GENOMIC DNA]</scope>
    <source>
        <strain evidence="18 19">ACS-120-V-Col10b</strain>
    </source>
</reference>
<dbReference type="InterPro" id="IPR036097">
    <property type="entry name" value="HisK_dim/P_sf"/>
</dbReference>
<evidence type="ECO:0000256" key="8">
    <source>
        <dbReference type="ARBA" id="ARBA00022741"/>
    </source>
</evidence>
<evidence type="ECO:0000256" key="15">
    <source>
        <dbReference type="SAM" id="Phobius"/>
    </source>
</evidence>
<keyword evidence="7 15" id="KW-0812">Transmembrane</keyword>
<sequence>MEASGSKLVRAFQNARPILFIRQSLSLKVAVGMMLLMLTLLSLLFVAVTFQVRTEVFEQRREQILDDATVRLAQAQSTFDQSTATTPDQVQDLAHKLISSLRSSATGAGAVGTMLLRAPSASATFAINDLIDRNVIDALTPQMRQMTADGGGPYYQSVEIDNGVGKPSPGIIVGDIVTLPLAGEYELYTVYSLSDDQATISMLMRTLVIGAVPVILLFGAGLIYMIYRLLRPVRRTAEAATQLADGDLSVRVDADGVDEMSQLGRAFNNMASSLANKIAEYDELSKLEQRFVSDVSHELRTPLTTIRMAEEMLYDSRDEFDPISARSAELLHQQVDRFEKMLADLLEISRYDSKSASLELDDVNFAELAQKVVDANRALAEKLGVQVEVIPGEGRNVAEADSRRMERVLRNFLVNAIEHAEGGPVQVEVGSDPDATSVRVRDYGVGLDDETRAHVFERFYRADPARTRTTGGTGLGLSIAHEDVALHGGKIEVYGQPGRGAAFMVTIPRRQGVEISQTPLQLWEES</sequence>
<dbReference type="PANTHER" id="PTHR45528:SF1">
    <property type="entry name" value="SENSOR HISTIDINE KINASE CPXA"/>
    <property type="match status" value="1"/>
</dbReference>
<comment type="caution">
    <text evidence="18">The sequence shown here is derived from an EMBL/GenBank/DDBJ whole genome shotgun (WGS) entry which is preliminary data.</text>
</comment>
<organism evidence="18 19">
    <name type="scientific">Gleimia europaea ACS-120-V-Col10b</name>
    <dbReference type="NCBI Taxonomy" id="883069"/>
    <lineage>
        <taxon>Bacteria</taxon>
        <taxon>Bacillati</taxon>
        <taxon>Actinomycetota</taxon>
        <taxon>Actinomycetes</taxon>
        <taxon>Actinomycetales</taxon>
        <taxon>Actinomycetaceae</taxon>
        <taxon>Gleimia</taxon>
    </lineage>
</organism>
<dbReference type="FunFam" id="1.10.287.130:FF:000010">
    <property type="entry name" value="Two-component sensor histidine kinase"/>
    <property type="match status" value="1"/>
</dbReference>
<dbReference type="InterPro" id="IPR003661">
    <property type="entry name" value="HisK_dim/P_dom"/>
</dbReference>
<dbReference type="SMART" id="SM00304">
    <property type="entry name" value="HAMP"/>
    <property type="match status" value="1"/>
</dbReference>
<keyword evidence="8" id="KW-0547">Nucleotide-binding</keyword>
<evidence type="ECO:0000256" key="10">
    <source>
        <dbReference type="ARBA" id="ARBA00022840"/>
    </source>
</evidence>
<dbReference type="AlphaFoldDB" id="A0A9W5RE60"/>
<protein>
    <recommendedName>
        <fullName evidence="14">Sensor histidine kinase MtrB</fullName>
        <ecNumber evidence="3">2.7.13.3</ecNumber>
    </recommendedName>
</protein>
<dbReference type="EMBL" id="AGWN01000001">
    <property type="protein sequence ID" value="EPD30808.1"/>
    <property type="molecule type" value="Genomic_DNA"/>
</dbReference>
<gene>
    <name evidence="18" type="ORF">HMPREF9238_00563</name>
</gene>
<dbReference type="OrthoDB" id="9786919at2"/>
<dbReference type="InterPro" id="IPR003594">
    <property type="entry name" value="HATPase_dom"/>
</dbReference>
<keyword evidence="4" id="KW-1003">Cell membrane</keyword>
<dbReference type="EC" id="2.7.13.3" evidence="3"/>
<dbReference type="Gene3D" id="3.30.565.10">
    <property type="entry name" value="Histidine kinase-like ATPase, C-terminal domain"/>
    <property type="match status" value="1"/>
</dbReference>
<evidence type="ECO:0000256" key="1">
    <source>
        <dbReference type="ARBA" id="ARBA00000085"/>
    </source>
</evidence>
<dbReference type="GO" id="GO:0000155">
    <property type="term" value="F:phosphorelay sensor kinase activity"/>
    <property type="evidence" value="ECO:0007669"/>
    <property type="project" value="InterPro"/>
</dbReference>
<keyword evidence="10" id="KW-0067">ATP-binding</keyword>
<dbReference type="Pfam" id="PF00672">
    <property type="entry name" value="HAMP"/>
    <property type="match status" value="1"/>
</dbReference>
<evidence type="ECO:0000313" key="19">
    <source>
        <dbReference type="Proteomes" id="UP000014387"/>
    </source>
</evidence>
<dbReference type="InterPro" id="IPR047669">
    <property type="entry name" value="MtrAB_MtrB"/>
</dbReference>
<comment type="subcellular location">
    <subcellularLocation>
        <location evidence="2">Cell membrane</location>
        <topology evidence="2">Multi-pass membrane protein</topology>
    </subcellularLocation>
</comment>
<dbReference type="GO" id="GO:0005524">
    <property type="term" value="F:ATP binding"/>
    <property type="evidence" value="ECO:0007669"/>
    <property type="project" value="UniProtKB-KW"/>
</dbReference>
<keyword evidence="5" id="KW-0597">Phosphoprotein</keyword>
<evidence type="ECO:0000313" key="18">
    <source>
        <dbReference type="EMBL" id="EPD30808.1"/>
    </source>
</evidence>
<keyword evidence="6" id="KW-0808">Transferase</keyword>
<dbReference type="InterPro" id="IPR036890">
    <property type="entry name" value="HATPase_C_sf"/>
</dbReference>
<evidence type="ECO:0000256" key="4">
    <source>
        <dbReference type="ARBA" id="ARBA00022475"/>
    </source>
</evidence>
<dbReference type="Proteomes" id="UP000014387">
    <property type="component" value="Unassembled WGS sequence"/>
</dbReference>
<dbReference type="PRINTS" id="PR00344">
    <property type="entry name" value="BCTRLSENSOR"/>
</dbReference>
<keyword evidence="11 15" id="KW-1133">Transmembrane helix</keyword>
<dbReference type="PANTHER" id="PTHR45528">
    <property type="entry name" value="SENSOR HISTIDINE KINASE CPXA"/>
    <property type="match status" value="1"/>
</dbReference>